<dbReference type="PANTHER" id="PTHR10672">
    <property type="entry name" value="ADDUCIN"/>
    <property type="match status" value="1"/>
</dbReference>
<dbReference type="RefSeq" id="WP_283805982.1">
    <property type="nucleotide sequence ID" value="NZ_CP121646.1"/>
</dbReference>
<evidence type="ECO:0000256" key="1">
    <source>
        <dbReference type="ARBA" id="ARBA00037961"/>
    </source>
</evidence>
<comment type="similarity">
    <text evidence="1">Belongs to the aldolase class II family.</text>
</comment>
<protein>
    <submittedName>
        <fullName evidence="3">Class II aldolase/adducin family protein</fullName>
    </submittedName>
</protein>
<dbReference type="InterPro" id="IPR001303">
    <property type="entry name" value="Aldolase_II/adducin_N"/>
</dbReference>
<dbReference type="InterPro" id="IPR051017">
    <property type="entry name" value="Aldolase-II_Adducin_sf"/>
</dbReference>
<evidence type="ECO:0000313" key="3">
    <source>
        <dbReference type="EMBL" id="WFU61779.1"/>
    </source>
</evidence>
<name>A0ABY8J8A0_9BRAD</name>
<evidence type="ECO:0000313" key="4">
    <source>
        <dbReference type="Proteomes" id="UP001221546"/>
    </source>
</evidence>
<evidence type="ECO:0000259" key="2">
    <source>
        <dbReference type="Pfam" id="PF00596"/>
    </source>
</evidence>
<feature type="domain" description="Class II aldolase/adducin N-terminal" evidence="2">
    <location>
        <begin position="4"/>
        <end position="46"/>
    </location>
</feature>
<gene>
    <name evidence="3" type="ORF">QA636_30385</name>
</gene>
<dbReference type="EMBL" id="CP121646">
    <property type="protein sequence ID" value="WFU61779.1"/>
    <property type="molecule type" value="Genomic_DNA"/>
</dbReference>
<accession>A0ABY8J8A0</accession>
<organism evidence="3 4">
    <name type="scientific">Bradyrhizobium brasilense</name>
    <dbReference type="NCBI Taxonomy" id="1419277"/>
    <lineage>
        <taxon>Bacteria</taxon>
        <taxon>Pseudomonadati</taxon>
        <taxon>Pseudomonadota</taxon>
        <taxon>Alphaproteobacteria</taxon>
        <taxon>Hyphomicrobiales</taxon>
        <taxon>Nitrobacteraceae</taxon>
        <taxon>Bradyrhizobium</taxon>
    </lineage>
</organism>
<dbReference type="InterPro" id="IPR036409">
    <property type="entry name" value="Aldolase_II/adducin_N_sf"/>
</dbReference>
<reference evidence="3 4" key="1">
    <citation type="submission" date="2023-04" db="EMBL/GenBank/DDBJ databases">
        <title>Australian commercial rhizobial inoculants.</title>
        <authorList>
            <person name="Kohlmeier M.G."/>
            <person name="O'Hara G.W."/>
            <person name="Colombi E."/>
            <person name="Ramsay J.P."/>
            <person name="Terpolilli J."/>
        </authorList>
    </citation>
    <scope>NUCLEOTIDE SEQUENCE [LARGE SCALE GENOMIC DNA]</scope>
    <source>
        <strain evidence="3 4">CB627</strain>
    </source>
</reference>
<dbReference type="SUPFAM" id="SSF53639">
    <property type="entry name" value="AraD/HMP-PK domain-like"/>
    <property type="match status" value="1"/>
</dbReference>
<proteinExistence type="inferred from homology"/>
<keyword evidence="4" id="KW-1185">Reference proteome</keyword>
<dbReference type="Gene3D" id="3.40.225.10">
    <property type="entry name" value="Class II aldolase/adducin N-terminal domain"/>
    <property type="match status" value="1"/>
</dbReference>
<dbReference type="Proteomes" id="UP001221546">
    <property type="component" value="Chromosome"/>
</dbReference>
<dbReference type="Pfam" id="PF00596">
    <property type="entry name" value="Aldolase_II"/>
    <property type="match status" value="1"/>
</dbReference>
<sequence length="119" mass="13068">MRPVVADLGRNNVLVLRNHGLLVCGNTIPQAFNAIYWLEQACRIQVDALGCGRPLHAPTEMAIGNTVTCLAGTEITLDNERDTNPVLNEAAQNLQAGYGLLEWPALRRRLDRIDGSYAQ</sequence>
<dbReference type="PANTHER" id="PTHR10672:SF3">
    <property type="entry name" value="PROTEIN HU-LI TAI SHAO"/>
    <property type="match status" value="1"/>
</dbReference>